<evidence type="ECO:0000313" key="3">
    <source>
        <dbReference type="EMBL" id="SFF02357.1"/>
    </source>
</evidence>
<keyword evidence="4" id="KW-1185">Reference proteome</keyword>
<dbReference type="GO" id="GO:0005829">
    <property type="term" value="C:cytosol"/>
    <property type="evidence" value="ECO:0007669"/>
    <property type="project" value="TreeGrafter"/>
</dbReference>
<dbReference type="PANTHER" id="PTHR46797:SF1">
    <property type="entry name" value="METHYLPHOSPHONATE SYNTHASE"/>
    <property type="match status" value="1"/>
</dbReference>
<accession>A0A1I2FC61</accession>
<reference evidence="3 4" key="1">
    <citation type="submission" date="2016-10" db="EMBL/GenBank/DDBJ databases">
        <authorList>
            <person name="de Groot N.N."/>
        </authorList>
    </citation>
    <scope>NUCLEOTIDE SEQUENCE [LARGE SCALE GENOMIC DNA]</scope>
    <source>
        <strain evidence="3 4">DSM 26130</strain>
    </source>
</reference>
<dbReference type="InterPro" id="IPR050807">
    <property type="entry name" value="TransReg_Diox_bact_type"/>
</dbReference>
<name>A0A1I2FC61_9BACT</name>
<dbReference type="InterPro" id="IPR001387">
    <property type="entry name" value="Cro/C1-type_HTH"/>
</dbReference>
<sequence length="68" mass="7502">MEDIKRRVGEKIREARKAKGLTQKELADKISLSVGTVNQYEVGKQNLTIETIQKVANALGVSFDITLG</sequence>
<evidence type="ECO:0000313" key="4">
    <source>
        <dbReference type="Proteomes" id="UP000198598"/>
    </source>
</evidence>
<dbReference type="EMBL" id="FOLQ01000025">
    <property type="protein sequence ID" value="SFF02357.1"/>
    <property type="molecule type" value="Genomic_DNA"/>
</dbReference>
<dbReference type="GO" id="GO:0003700">
    <property type="term" value="F:DNA-binding transcription factor activity"/>
    <property type="evidence" value="ECO:0007669"/>
    <property type="project" value="TreeGrafter"/>
</dbReference>
<dbReference type="PANTHER" id="PTHR46797">
    <property type="entry name" value="HTH-TYPE TRANSCRIPTIONAL REGULATOR"/>
    <property type="match status" value="1"/>
</dbReference>
<feature type="domain" description="HTH cro/C1-type" evidence="2">
    <location>
        <begin position="12"/>
        <end position="67"/>
    </location>
</feature>
<dbReference type="STRING" id="662367.SAMN05216167_12522"/>
<evidence type="ECO:0000259" key="2">
    <source>
        <dbReference type="PROSITE" id="PS50943"/>
    </source>
</evidence>
<dbReference type="SUPFAM" id="SSF47413">
    <property type="entry name" value="lambda repressor-like DNA-binding domains"/>
    <property type="match status" value="1"/>
</dbReference>
<dbReference type="SMART" id="SM00530">
    <property type="entry name" value="HTH_XRE"/>
    <property type="match status" value="1"/>
</dbReference>
<dbReference type="PROSITE" id="PS50943">
    <property type="entry name" value="HTH_CROC1"/>
    <property type="match status" value="1"/>
</dbReference>
<dbReference type="Pfam" id="PF01381">
    <property type="entry name" value="HTH_3"/>
    <property type="match status" value="1"/>
</dbReference>
<proteinExistence type="predicted"/>
<dbReference type="CDD" id="cd00093">
    <property type="entry name" value="HTH_XRE"/>
    <property type="match status" value="1"/>
</dbReference>
<dbReference type="Gene3D" id="1.10.260.40">
    <property type="entry name" value="lambda repressor-like DNA-binding domains"/>
    <property type="match status" value="1"/>
</dbReference>
<protein>
    <submittedName>
        <fullName evidence="3">Helix-turn-helix</fullName>
    </submittedName>
</protein>
<dbReference type="RefSeq" id="WP_093833686.1">
    <property type="nucleotide sequence ID" value="NZ_FOLQ01000025.1"/>
</dbReference>
<dbReference type="AlphaFoldDB" id="A0A1I2FC61"/>
<dbReference type="Proteomes" id="UP000198598">
    <property type="component" value="Unassembled WGS sequence"/>
</dbReference>
<evidence type="ECO:0000256" key="1">
    <source>
        <dbReference type="ARBA" id="ARBA00023125"/>
    </source>
</evidence>
<gene>
    <name evidence="3" type="ORF">SAMN05216167_12522</name>
</gene>
<organism evidence="3 4">
    <name type="scientific">Spirosoma endophyticum</name>
    <dbReference type="NCBI Taxonomy" id="662367"/>
    <lineage>
        <taxon>Bacteria</taxon>
        <taxon>Pseudomonadati</taxon>
        <taxon>Bacteroidota</taxon>
        <taxon>Cytophagia</taxon>
        <taxon>Cytophagales</taxon>
        <taxon>Cytophagaceae</taxon>
        <taxon>Spirosoma</taxon>
    </lineage>
</organism>
<dbReference type="OrthoDB" id="965471at2"/>
<keyword evidence="1" id="KW-0238">DNA-binding</keyword>
<dbReference type="GO" id="GO:0003677">
    <property type="term" value="F:DNA binding"/>
    <property type="evidence" value="ECO:0007669"/>
    <property type="project" value="UniProtKB-KW"/>
</dbReference>
<dbReference type="InterPro" id="IPR010982">
    <property type="entry name" value="Lambda_DNA-bd_dom_sf"/>
</dbReference>